<evidence type="ECO:0000313" key="3">
    <source>
        <dbReference type="Proteomes" id="UP000249910"/>
    </source>
</evidence>
<protein>
    <submittedName>
        <fullName evidence="2">Pyridoxal 4-dehydrogenase</fullName>
    </submittedName>
</protein>
<accession>A0ABN5AZ05</accession>
<organism evidence="2 3">
    <name type="scientific">Francisella halioticida</name>
    <dbReference type="NCBI Taxonomy" id="549298"/>
    <lineage>
        <taxon>Bacteria</taxon>
        <taxon>Pseudomonadati</taxon>
        <taxon>Pseudomonadota</taxon>
        <taxon>Gammaproteobacteria</taxon>
        <taxon>Thiotrichales</taxon>
        <taxon>Francisellaceae</taxon>
        <taxon>Francisella</taxon>
    </lineage>
</organism>
<evidence type="ECO:0000313" key="2">
    <source>
        <dbReference type="EMBL" id="ASG68765.1"/>
    </source>
</evidence>
<reference evidence="2 3" key="1">
    <citation type="submission" date="2017-06" db="EMBL/GenBank/DDBJ databases">
        <title>Complete genome of Francisella halioticida.</title>
        <authorList>
            <person name="Sjodin A."/>
        </authorList>
    </citation>
    <scope>NUCLEOTIDE SEQUENCE [LARGE SCALE GENOMIC DNA]</scope>
    <source>
        <strain evidence="2 3">DSM 23729</strain>
    </source>
</reference>
<proteinExistence type="predicted"/>
<dbReference type="SUPFAM" id="SSF51430">
    <property type="entry name" value="NAD(P)-linked oxidoreductase"/>
    <property type="match status" value="1"/>
</dbReference>
<dbReference type="PANTHER" id="PTHR42686">
    <property type="entry name" value="GH17980P-RELATED"/>
    <property type="match status" value="1"/>
</dbReference>
<feature type="domain" description="NADP-dependent oxidoreductase" evidence="1">
    <location>
        <begin position="15"/>
        <end position="324"/>
    </location>
</feature>
<dbReference type="Proteomes" id="UP000249910">
    <property type="component" value="Chromosome"/>
</dbReference>
<dbReference type="EMBL" id="CP022132">
    <property type="protein sequence ID" value="ASG68765.1"/>
    <property type="molecule type" value="Genomic_DNA"/>
</dbReference>
<evidence type="ECO:0000259" key="1">
    <source>
        <dbReference type="Pfam" id="PF00248"/>
    </source>
</evidence>
<dbReference type="InterPro" id="IPR036812">
    <property type="entry name" value="NAD(P)_OxRdtase_dom_sf"/>
</dbReference>
<keyword evidence="3" id="KW-1185">Reference proteome</keyword>
<dbReference type="RefSeq" id="WP_088773231.1">
    <property type="nucleotide sequence ID" value="NZ_CP022132.1"/>
</dbReference>
<dbReference type="CDD" id="cd19161">
    <property type="entry name" value="AKR_AKR15A1"/>
    <property type="match status" value="1"/>
</dbReference>
<name>A0ABN5AZ05_9GAMM</name>
<sequence>MNYRKLGKLPLTVSEIGFGGAPIGNLYTSVSNDQVTSVIDSAWEQGVRYFDTAPQYGHGLSEHRLGYNLYKYPRDEFVLSTKVGKVLTPARGNFKTDEEWFVNPLPNEIHYDYSYTGFMRSIEGSLQRLGVNYLDIVHIHDLDRIVLGSDFERQFAITMRSGYKALEELKNQGIIKAISLGVKQWQVCDQALQQADFDCFMLQGSYTLLDQSAKEFLNTCFQKQIAVLQARPFESGILATGIHKDMKYNYISPDENIQKKVMEIQKLCTKYNLAINAVALAFPLRHPSMASVVTGMRQSSELRNNIEAYQKLIPIGLWQDLNEILI</sequence>
<dbReference type="InterPro" id="IPR020471">
    <property type="entry name" value="AKR"/>
</dbReference>
<dbReference type="Pfam" id="PF00248">
    <property type="entry name" value="Aldo_ket_red"/>
    <property type="match status" value="1"/>
</dbReference>
<dbReference type="Gene3D" id="3.20.20.100">
    <property type="entry name" value="NADP-dependent oxidoreductase domain"/>
    <property type="match status" value="1"/>
</dbReference>
<dbReference type="PANTHER" id="PTHR42686:SF1">
    <property type="entry name" value="GH17980P-RELATED"/>
    <property type="match status" value="1"/>
</dbReference>
<dbReference type="InterPro" id="IPR023210">
    <property type="entry name" value="NADP_OxRdtase_dom"/>
</dbReference>
<dbReference type="InterPro" id="IPR044478">
    <property type="entry name" value="Pld1-like"/>
</dbReference>
<gene>
    <name evidence="2" type="ORF">CDV26_10555</name>
</gene>